<dbReference type="InterPro" id="IPR021913">
    <property type="entry name" value="DUF3526"/>
</dbReference>
<feature type="transmembrane region" description="Helical" evidence="1">
    <location>
        <begin position="428"/>
        <end position="450"/>
    </location>
</feature>
<dbReference type="PANTHER" id="PTHR43471">
    <property type="entry name" value="ABC TRANSPORTER PERMEASE"/>
    <property type="match status" value="1"/>
</dbReference>
<dbReference type="Proteomes" id="UP001326110">
    <property type="component" value="Chromosome"/>
</dbReference>
<keyword evidence="3" id="KW-1185">Reference proteome</keyword>
<evidence type="ECO:0000313" key="2">
    <source>
        <dbReference type="EMBL" id="WQH07295.1"/>
    </source>
</evidence>
<feature type="transmembrane region" description="Helical" evidence="1">
    <location>
        <begin position="136"/>
        <end position="156"/>
    </location>
</feature>
<feature type="transmembrane region" description="Helical" evidence="1">
    <location>
        <begin position="20"/>
        <end position="40"/>
    </location>
</feature>
<dbReference type="PANTHER" id="PTHR43471:SF1">
    <property type="entry name" value="ABC TRANSPORTER PERMEASE PROTEIN NOSY-RELATED"/>
    <property type="match status" value="1"/>
</dbReference>
<proteinExistence type="predicted"/>
<dbReference type="Pfam" id="PF12040">
    <property type="entry name" value="DUF3526"/>
    <property type="match status" value="1"/>
</dbReference>
<keyword evidence="1" id="KW-0472">Membrane</keyword>
<organism evidence="2 3">
    <name type="scientific">Duganella zoogloeoides</name>
    <dbReference type="NCBI Taxonomy" id="75659"/>
    <lineage>
        <taxon>Bacteria</taxon>
        <taxon>Pseudomonadati</taxon>
        <taxon>Pseudomonadota</taxon>
        <taxon>Betaproteobacteria</taxon>
        <taxon>Burkholderiales</taxon>
        <taxon>Oxalobacteraceae</taxon>
        <taxon>Telluria group</taxon>
        <taxon>Duganella</taxon>
    </lineage>
</organism>
<evidence type="ECO:0000256" key="1">
    <source>
        <dbReference type="SAM" id="Phobius"/>
    </source>
</evidence>
<protein>
    <submittedName>
        <fullName evidence="2">DUF3526 domain-containing protein</fullName>
    </submittedName>
</protein>
<name>A0ABZ0Y7L4_9BURK</name>
<dbReference type="EMBL" id="CP140152">
    <property type="protein sequence ID" value="WQH07295.1"/>
    <property type="molecule type" value="Genomic_DNA"/>
</dbReference>
<feature type="transmembrane region" description="Helical" evidence="1">
    <location>
        <begin position="245"/>
        <end position="265"/>
    </location>
</feature>
<reference evidence="2 3" key="1">
    <citation type="submission" date="2023-11" db="EMBL/GenBank/DDBJ databases">
        <title>MicrobeMod: A computational toolkit for identifying prokaryotic methylation and restriction-modification with nanopore sequencing.</title>
        <authorList>
            <person name="Crits-Christoph A."/>
            <person name="Kang S.C."/>
            <person name="Lee H."/>
            <person name="Ostrov N."/>
        </authorList>
    </citation>
    <scope>NUCLEOTIDE SEQUENCE [LARGE SCALE GENOMIC DNA]</scope>
    <source>
        <strain evidence="2 3">ATCC 25935</strain>
    </source>
</reference>
<accession>A0ABZ0Y7L4</accession>
<dbReference type="RefSeq" id="WP_019921311.1">
    <property type="nucleotide sequence ID" value="NZ_CP140152.1"/>
</dbReference>
<keyword evidence="1" id="KW-1133">Transmembrane helix</keyword>
<feature type="transmembrane region" description="Helical" evidence="1">
    <location>
        <begin position="212"/>
        <end position="233"/>
    </location>
</feature>
<gene>
    <name evidence="2" type="ORF">SR858_13430</name>
</gene>
<sequence length="458" mass="50105">MNFSIDWLTFEWRLIARSRLSVVALLLLLVLSTLSVWSGVQEVARQRDTIAQLAALQAQDAAVATTRNATGGNAGSAAYYTFHHTWDAPADAAFLALGLRDVAPYALRIRALGLQAQLYEGETFNPEVALPGRFDFAFVLIYLAPLFVIALLHDLVSSERQSGRLRMLAAMPDGGRLWRRRVALRFALLLACLVLPVLAGAGWAGLDMGASVIVLAVAASYLAFWIGVSLLVGAHGRRSVTNATALMGVWAVLTLVLPTLANVALTRAIPVHQGVDLMLAQRQVVHGAWEVPRDETMRKFYLGHPQWQHSAPLPEGFHWKWYFAFHQLGDESVAGQVQQYRAGLLARQAWTDRLGWVLPGVGVQAVLHRLAATDLPAQLAYQQRISSFHEALRNFYYGYLFTDLPFGPAQAAHQPVFAPAPGAAPAPWRAAAAVCLLAWLVFAAGAWRLVRIKGGGER</sequence>
<feature type="transmembrane region" description="Helical" evidence="1">
    <location>
        <begin position="186"/>
        <end position="206"/>
    </location>
</feature>
<keyword evidence="1" id="KW-0812">Transmembrane</keyword>
<evidence type="ECO:0000313" key="3">
    <source>
        <dbReference type="Proteomes" id="UP001326110"/>
    </source>
</evidence>